<evidence type="ECO:0000259" key="2">
    <source>
        <dbReference type="Pfam" id="PF20605"/>
    </source>
</evidence>
<dbReference type="EMBL" id="FPBZ01000024">
    <property type="protein sequence ID" value="SFU75350.1"/>
    <property type="molecule type" value="Genomic_DNA"/>
</dbReference>
<dbReference type="Pfam" id="PF20605">
    <property type="entry name" value="Antitox_RHH"/>
    <property type="match status" value="1"/>
</dbReference>
<protein>
    <recommendedName>
        <fullName evidence="2">Antitoxin-like ribbon-helix-helix domain-containing protein</fullName>
    </recommendedName>
</protein>
<sequence>MKRAGGRPHLGTHSVFNKKPAESPVSQPPVPQPESEDEVLMESTPGGDKTKRVLLAFRVSKATLTQLRFLAAELDRKQQSLFEEGLNEVFKKYGKPPIA</sequence>
<dbReference type="AlphaFoldDB" id="A0A1I7IQY3"/>
<evidence type="ECO:0000313" key="4">
    <source>
        <dbReference type="Proteomes" id="UP000182649"/>
    </source>
</evidence>
<dbReference type="RefSeq" id="WP_074975890.1">
    <property type="nucleotide sequence ID" value="NZ_FPBZ01000024.1"/>
</dbReference>
<name>A0A1I7IQY3_9PROT</name>
<dbReference type="InterPro" id="IPR046765">
    <property type="entry name" value="Antitox_RHH"/>
</dbReference>
<evidence type="ECO:0000256" key="1">
    <source>
        <dbReference type="SAM" id="MobiDB-lite"/>
    </source>
</evidence>
<gene>
    <name evidence="3" type="ORF">SAMN05216417_12410</name>
</gene>
<feature type="domain" description="Antitoxin-like ribbon-helix-helix" evidence="2">
    <location>
        <begin position="65"/>
        <end position="98"/>
    </location>
</feature>
<accession>A0A1I7IQY3</accession>
<dbReference type="Proteomes" id="UP000182649">
    <property type="component" value="Unassembled WGS sequence"/>
</dbReference>
<evidence type="ECO:0000313" key="3">
    <source>
        <dbReference type="EMBL" id="SFU75350.1"/>
    </source>
</evidence>
<dbReference type="OrthoDB" id="7190256at2"/>
<organism evidence="3 4">
    <name type="scientific">Nitrosospira multiformis</name>
    <dbReference type="NCBI Taxonomy" id="1231"/>
    <lineage>
        <taxon>Bacteria</taxon>
        <taxon>Pseudomonadati</taxon>
        <taxon>Pseudomonadota</taxon>
        <taxon>Betaproteobacteria</taxon>
        <taxon>Nitrosomonadales</taxon>
        <taxon>Nitrosomonadaceae</taxon>
        <taxon>Nitrosospira</taxon>
    </lineage>
</organism>
<feature type="region of interest" description="Disordered" evidence="1">
    <location>
        <begin position="1"/>
        <end position="47"/>
    </location>
</feature>
<reference evidence="3 4" key="1">
    <citation type="submission" date="2016-10" db="EMBL/GenBank/DDBJ databases">
        <authorList>
            <person name="de Groot N.N."/>
        </authorList>
    </citation>
    <scope>NUCLEOTIDE SEQUENCE [LARGE SCALE GENOMIC DNA]</scope>
    <source>
        <strain evidence="3 4">Nl14</strain>
    </source>
</reference>
<proteinExistence type="predicted"/>